<evidence type="ECO:0000256" key="2">
    <source>
        <dbReference type="SAM" id="SignalP"/>
    </source>
</evidence>
<evidence type="ECO:0000313" key="3">
    <source>
        <dbReference type="EMBL" id="MBW32031.1"/>
    </source>
</evidence>
<sequence length="107" mass="11474">MTKFSVVLLLAIMAALAMVRTGKIEVRGVVLLLALCLTLAMFACMSPIKRCTTKPLRIVETDGPAPIYVADVLINRRMVADSPSHLSYGSDTTMNIAMNEAGMSVTA</sequence>
<feature type="chain" id="PRO_5014811471" evidence="2">
    <location>
        <begin position="18"/>
        <end position="107"/>
    </location>
</feature>
<dbReference type="EMBL" id="GGFM01011280">
    <property type="protein sequence ID" value="MBW32031.1"/>
    <property type="molecule type" value="Transcribed_RNA"/>
</dbReference>
<protein>
    <submittedName>
        <fullName evidence="3">Putative secreted peptide</fullName>
    </submittedName>
</protein>
<dbReference type="AlphaFoldDB" id="A0A2M3ZU12"/>
<proteinExistence type="predicted"/>
<accession>A0A2M3ZU12</accession>
<reference evidence="3" key="1">
    <citation type="submission" date="2018-01" db="EMBL/GenBank/DDBJ databases">
        <title>An insight into the sialome of Amazonian anophelines.</title>
        <authorList>
            <person name="Ribeiro J.M."/>
            <person name="Scarpassa V."/>
            <person name="Calvo E."/>
        </authorList>
    </citation>
    <scope>NUCLEOTIDE SEQUENCE</scope>
    <source>
        <tissue evidence="3">Salivary glands</tissue>
    </source>
</reference>
<keyword evidence="1" id="KW-0472">Membrane</keyword>
<feature type="transmembrane region" description="Helical" evidence="1">
    <location>
        <begin position="31"/>
        <end position="48"/>
    </location>
</feature>
<keyword evidence="1" id="KW-0812">Transmembrane</keyword>
<feature type="signal peptide" evidence="2">
    <location>
        <begin position="1"/>
        <end position="17"/>
    </location>
</feature>
<name>A0A2M3ZU12_9DIPT</name>
<keyword evidence="2" id="KW-0732">Signal</keyword>
<evidence type="ECO:0000256" key="1">
    <source>
        <dbReference type="SAM" id="Phobius"/>
    </source>
</evidence>
<organism evidence="3">
    <name type="scientific">Anopheles braziliensis</name>
    <dbReference type="NCBI Taxonomy" id="58242"/>
    <lineage>
        <taxon>Eukaryota</taxon>
        <taxon>Metazoa</taxon>
        <taxon>Ecdysozoa</taxon>
        <taxon>Arthropoda</taxon>
        <taxon>Hexapoda</taxon>
        <taxon>Insecta</taxon>
        <taxon>Pterygota</taxon>
        <taxon>Neoptera</taxon>
        <taxon>Endopterygota</taxon>
        <taxon>Diptera</taxon>
        <taxon>Nematocera</taxon>
        <taxon>Culicoidea</taxon>
        <taxon>Culicidae</taxon>
        <taxon>Anophelinae</taxon>
        <taxon>Anopheles</taxon>
    </lineage>
</organism>
<keyword evidence="1" id="KW-1133">Transmembrane helix</keyword>